<gene>
    <name evidence="1" type="ORF">IE978_07355</name>
</gene>
<protein>
    <submittedName>
        <fullName evidence="1">Uncharacterized protein</fullName>
    </submittedName>
</protein>
<sequence length="71" mass="8244">MNLLFCTSAPPIQAKILPVPAVSRFLLRKRKENKRDLLHSVNTNENHYQFDVVLILLWADFVIIVVEIERG</sequence>
<evidence type="ECO:0000313" key="1">
    <source>
        <dbReference type="EMBL" id="MBD3722219.1"/>
    </source>
</evidence>
<evidence type="ECO:0000313" key="2">
    <source>
        <dbReference type="Proteomes" id="UP000598328"/>
    </source>
</evidence>
<organism evidence="1 2">
    <name type="scientific">Klebsiella pneumoniae</name>
    <dbReference type="NCBI Taxonomy" id="573"/>
    <lineage>
        <taxon>Bacteria</taxon>
        <taxon>Pseudomonadati</taxon>
        <taxon>Pseudomonadota</taxon>
        <taxon>Gammaproteobacteria</taxon>
        <taxon>Enterobacterales</taxon>
        <taxon>Enterobacteriaceae</taxon>
        <taxon>Klebsiella/Raoultella group</taxon>
        <taxon>Klebsiella</taxon>
        <taxon>Klebsiella pneumoniae complex</taxon>
    </lineage>
</organism>
<name>A0A927E294_KLEPN</name>
<reference evidence="1" key="1">
    <citation type="submission" date="2020-07" db="EMBL/GenBank/DDBJ databases">
        <title>Clinical and genomic characterization of carbapenemase-producing Enterobacterales causing secondary infections during the COVID-19 crisis at a New York City hospital.</title>
        <authorList>
            <person name="Gomez-Simmonds A."/>
            <person name="Annavajhala M.K."/>
            <person name="Uhlemann A.-C."/>
        </authorList>
    </citation>
    <scope>NUCLEOTIDE SEQUENCE</scope>
    <source>
        <strain evidence="1">KP1826</strain>
    </source>
</reference>
<dbReference type="EMBL" id="JACXSV010000009">
    <property type="protein sequence ID" value="MBD3722219.1"/>
    <property type="molecule type" value="Genomic_DNA"/>
</dbReference>
<dbReference type="AlphaFoldDB" id="A0A927E294"/>
<accession>A0A927E294</accession>
<dbReference type="Proteomes" id="UP000598328">
    <property type="component" value="Unassembled WGS sequence"/>
</dbReference>
<comment type="caution">
    <text evidence="1">The sequence shown here is derived from an EMBL/GenBank/DDBJ whole genome shotgun (WGS) entry which is preliminary data.</text>
</comment>
<proteinExistence type="predicted"/>